<protein>
    <submittedName>
        <fullName evidence="4">Unannotated protein</fullName>
    </submittedName>
</protein>
<keyword evidence="1" id="KW-0963">Cytoplasm</keyword>
<gene>
    <name evidence="4" type="ORF">UFOPK3837_00212</name>
</gene>
<dbReference type="GO" id="GO:0005829">
    <property type="term" value="C:cytosol"/>
    <property type="evidence" value="ECO:0007669"/>
    <property type="project" value="TreeGrafter"/>
</dbReference>
<dbReference type="InterPro" id="IPR003761">
    <property type="entry name" value="Exonuc_VII_S"/>
</dbReference>
<evidence type="ECO:0000313" key="4">
    <source>
        <dbReference type="EMBL" id="CAB4947459.1"/>
    </source>
</evidence>
<dbReference type="GO" id="GO:0006308">
    <property type="term" value="P:DNA catabolic process"/>
    <property type="evidence" value="ECO:0007669"/>
    <property type="project" value="InterPro"/>
</dbReference>
<dbReference type="InterPro" id="IPR037004">
    <property type="entry name" value="Exonuc_VII_ssu_sf"/>
</dbReference>
<accession>A0A6J7JXP5</accession>
<dbReference type="PANTHER" id="PTHR34137">
    <property type="entry name" value="EXODEOXYRIBONUCLEASE 7 SMALL SUBUNIT"/>
    <property type="match status" value="1"/>
</dbReference>
<dbReference type="AlphaFoldDB" id="A0A6J7JXP5"/>
<keyword evidence="2" id="KW-0540">Nuclease</keyword>
<evidence type="ECO:0000256" key="1">
    <source>
        <dbReference type="ARBA" id="ARBA00022490"/>
    </source>
</evidence>
<dbReference type="GO" id="GO:0009318">
    <property type="term" value="C:exodeoxyribonuclease VII complex"/>
    <property type="evidence" value="ECO:0007669"/>
    <property type="project" value="InterPro"/>
</dbReference>
<organism evidence="4">
    <name type="scientific">freshwater metagenome</name>
    <dbReference type="NCBI Taxonomy" id="449393"/>
    <lineage>
        <taxon>unclassified sequences</taxon>
        <taxon>metagenomes</taxon>
        <taxon>ecological metagenomes</taxon>
    </lineage>
</organism>
<dbReference type="PANTHER" id="PTHR34137:SF1">
    <property type="entry name" value="EXODEOXYRIBONUCLEASE 7 SMALL SUBUNIT"/>
    <property type="match status" value="1"/>
</dbReference>
<dbReference type="SUPFAM" id="SSF116842">
    <property type="entry name" value="XseB-like"/>
    <property type="match status" value="1"/>
</dbReference>
<dbReference type="EMBL" id="CAFBNO010000004">
    <property type="protein sequence ID" value="CAB4947459.1"/>
    <property type="molecule type" value="Genomic_DNA"/>
</dbReference>
<dbReference type="Gene3D" id="1.10.287.1040">
    <property type="entry name" value="Exonuclease VII, small subunit"/>
    <property type="match status" value="1"/>
</dbReference>
<sequence length="71" mass="7965">MAEKKNDIAELSYEQARDELTRVLNELEAGSVTLEESMTLWQRGEALAKHCEALLSGARAKIEKTLKETSE</sequence>
<dbReference type="HAMAP" id="MF_00337">
    <property type="entry name" value="Exonuc_7_S"/>
    <property type="match status" value="1"/>
</dbReference>
<dbReference type="NCBIfam" id="TIGR01280">
    <property type="entry name" value="xseB"/>
    <property type="match status" value="1"/>
</dbReference>
<name>A0A6J7JXP5_9ZZZZ</name>
<evidence type="ECO:0000256" key="2">
    <source>
        <dbReference type="ARBA" id="ARBA00022722"/>
    </source>
</evidence>
<keyword evidence="3" id="KW-0378">Hydrolase</keyword>
<reference evidence="4" key="1">
    <citation type="submission" date="2020-05" db="EMBL/GenBank/DDBJ databases">
        <authorList>
            <person name="Chiriac C."/>
            <person name="Salcher M."/>
            <person name="Ghai R."/>
            <person name="Kavagutti S V."/>
        </authorList>
    </citation>
    <scope>NUCLEOTIDE SEQUENCE</scope>
</reference>
<dbReference type="NCBIfam" id="NF002139">
    <property type="entry name" value="PRK00977.1-3"/>
    <property type="match status" value="1"/>
</dbReference>
<dbReference type="GO" id="GO:0008855">
    <property type="term" value="F:exodeoxyribonuclease VII activity"/>
    <property type="evidence" value="ECO:0007669"/>
    <property type="project" value="InterPro"/>
</dbReference>
<proteinExistence type="inferred from homology"/>
<evidence type="ECO:0000256" key="3">
    <source>
        <dbReference type="ARBA" id="ARBA00022801"/>
    </source>
</evidence>
<dbReference type="PIRSF" id="PIRSF006488">
    <property type="entry name" value="Exonuc_VII_S"/>
    <property type="match status" value="1"/>
</dbReference>
<dbReference type="Pfam" id="PF02609">
    <property type="entry name" value="Exonuc_VII_S"/>
    <property type="match status" value="1"/>
</dbReference>